<keyword evidence="3" id="KW-1185">Reference proteome</keyword>
<accession>A0A7G5ILQ4</accession>
<evidence type="ECO:0000313" key="2">
    <source>
        <dbReference type="EMBL" id="QMW24296.1"/>
    </source>
</evidence>
<keyword evidence="1" id="KW-1133">Transmembrane helix</keyword>
<sequence>MLESLIFLLMALALMLWWNKGLFARLGAGGTLRLLLIWGCIFVAGVLLVQLIGVPERWQQPGDRAPQSARLSP</sequence>
<feature type="transmembrane region" description="Helical" evidence="1">
    <location>
        <begin position="34"/>
        <end position="54"/>
    </location>
</feature>
<keyword evidence="1" id="KW-0812">Transmembrane</keyword>
<keyword evidence="1" id="KW-0472">Membrane</keyword>
<reference evidence="2 3" key="1">
    <citation type="submission" date="2020-07" db="EMBL/GenBank/DDBJ databases">
        <title>Complete genome sequence for Sandaracinobacter sp. M6.</title>
        <authorList>
            <person name="Tang Y."/>
            <person name="Liu Q."/>
            <person name="Guo Z."/>
            <person name="Lei P."/>
            <person name="Huang B."/>
        </authorList>
    </citation>
    <scope>NUCLEOTIDE SEQUENCE [LARGE SCALE GENOMIC DNA]</scope>
    <source>
        <strain evidence="2 3">M6</strain>
    </source>
</reference>
<proteinExistence type="predicted"/>
<dbReference type="AlphaFoldDB" id="A0A7G5ILQ4"/>
<evidence type="ECO:0000256" key="1">
    <source>
        <dbReference type="SAM" id="Phobius"/>
    </source>
</evidence>
<dbReference type="RefSeq" id="WP_182298144.1">
    <property type="nucleotide sequence ID" value="NZ_CP059851.1"/>
</dbReference>
<protein>
    <submittedName>
        <fullName evidence="2">Uncharacterized protein</fullName>
    </submittedName>
</protein>
<dbReference type="KEGG" id="sand:H3309_07545"/>
<gene>
    <name evidence="2" type="ORF">H3309_07545</name>
</gene>
<evidence type="ECO:0000313" key="3">
    <source>
        <dbReference type="Proteomes" id="UP000515292"/>
    </source>
</evidence>
<dbReference type="EMBL" id="CP059851">
    <property type="protein sequence ID" value="QMW24296.1"/>
    <property type="molecule type" value="Genomic_DNA"/>
</dbReference>
<organism evidence="2 3">
    <name type="scientific">Sandaracinobacteroides saxicola</name>
    <dbReference type="NCBI Taxonomy" id="2759707"/>
    <lineage>
        <taxon>Bacteria</taxon>
        <taxon>Pseudomonadati</taxon>
        <taxon>Pseudomonadota</taxon>
        <taxon>Alphaproteobacteria</taxon>
        <taxon>Sphingomonadales</taxon>
        <taxon>Sphingosinicellaceae</taxon>
        <taxon>Sandaracinobacteroides</taxon>
    </lineage>
</organism>
<name>A0A7G5ILQ4_9SPHN</name>
<dbReference type="Proteomes" id="UP000515292">
    <property type="component" value="Chromosome"/>
</dbReference>